<dbReference type="SUPFAM" id="SSF51905">
    <property type="entry name" value="FAD/NAD(P)-binding domain"/>
    <property type="match status" value="1"/>
</dbReference>
<proteinExistence type="predicted"/>
<dbReference type="InterPro" id="IPR036188">
    <property type="entry name" value="FAD/NAD-bd_sf"/>
</dbReference>
<dbReference type="Proteomes" id="UP000813462">
    <property type="component" value="Unassembled WGS sequence"/>
</dbReference>
<name>A0A978W3F4_ZIZJJ</name>
<dbReference type="EMBL" id="JAEACU010000001">
    <property type="protein sequence ID" value="KAH7546488.1"/>
    <property type="molecule type" value="Genomic_DNA"/>
</dbReference>
<comment type="caution">
    <text evidence="6">The sequence shown here is derived from an EMBL/GenBank/DDBJ whole genome shotgun (WGS) entry which is preliminary data.</text>
</comment>
<feature type="coiled-coil region" evidence="4">
    <location>
        <begin position="1"/>
        <end position="56"/>
    </location>
</feature>
<organism evidence="6 7">
    <name type="scientific">Ziziphus jujuba var. spinosa</name>
    <dbReference type="NCBI Taxonomy" id="714518"/>
    <lineage>
        <taxon>Eukaryota</taxon>
        <taxon>Viridiplantae</taxon>
        <taxon>Streptophyta</taxon>
        <taxon>Embryophyta</taxon>
        <taxon>Tracheophyta</taxon>
        <taxon>Spermatophyta</taxon>
        <taxon>Magnoliopsida</taxon>
        <taxon>eudicotyledons</taxon>
        <taxon>Gunneridae</taxon>
        <taxon>Pentapetalae</taxon>
        <taxon>rosids</taxon>
        <taxon>fabids</taxon>
        <taxon>Rosales</taxon>
        <taxon>Rhamnaceae</taxon>
        <taxon>Paliureae</taxon>
        <taxon>Ziziphus</taxon>
    </lineage>
</organism>
<feature type="domain" description="FAD/NAD(P)-binding" evidence="5">
    <location>
        <begin position="98"/>
        <end position="202"/>
    </location>
</feature>
<dbReference type="InterPro" id="IPR023753">
    <property type="entry name" value="FAD/NAD-binding_dom"/>
</dbReference>
<evidence type="ECO:0000313" key="7">
    <source>
        <dbReference type="Proteomes" id="UP000813462"/>
    </source>
</evidence>
<evidence type="ECO:0000256" key="1">
    <source>
        <dbReference type="ARBA" id="ARBA00022630"/>
    </source>
</evidence>
<protein>
    <recommendedName>
        <fullName evidence="5">FAD/NAD(P)-binding domain-containing protein</fullName>
    </recommendedName>
</protein>
<dbReference type="PANTHER" id="PTHR43557:SF5">
    <property type="entry name" value="MONODEHYDROASCORBATE REDUCTASE 1, PEROXISOMAL"/>
    <property type="match status" value="1"/>
</dbReference>
<dbReference type="GO" id="GO:0005737">
    <property type="term" value="C:cytoplasm"/>
    <property type="evidence" value="ECO:0007669"/>
    <property type="project" value="TreeGrafter"/>
</dbReference>
<keyword evidence="2" id="KW-0274">FAD</keyword>
<dbReference type="InterPro" id="IPR050446">
    <property type="entry name" value="FAD-oxidoreductase/Apoptosis"/>
</dbReference>
<keyword evidence="3" id="KW-0560">Oxidoreductase</keyword>
<evidence type="ECO:0000259" key="5">
    <source>
        <dbReference type="Pfam" id="PF07992"/>
    </source>
</evidence>
<gene>
    <name evidence="6" type="ORF">FEM48_Zijuj01G0206200</name>
</gene>
<evidence type="ECO:0000256" key="3">
    <source>
        <dbReference type="ARBA" id="ARBA00023002"/>
    </source>
</evidence>
<evidence type="ECO:0000313" key="6">
    <source>
        <dbReference type="EMBL" id="KAH7546488.1"/>
    </source>
</evidence>
<keyword evidence="1" id="KW-0285">Flavoprotein</keyword>
<dbReference type="PANTHER" id="PTHR43557">
    <property type="entry name" value="APOPTOSIS-INDUCING FACTOR 1"/>
    <property type="match status" value="1"/>
</dbReference>
<dbReference type="GO" id="GO:0016651">
    <property type="term" value="F:oxidoreductase activity, acting on NAD(P)H"/>
    <property type="evidence" value="ECO:0007669"/>
    <property type="project" value="TreeGrafter"/>
</dbReference>
<evidence type="ECO:0000256" key="4">
    <source>
        <dbReference type="SAM" id="Coils"/>
    </source>
</evidence>
<keyword evidence="4" id="KW-0175">Coiled coil</keyword>
<dbReference type="Pfam" id="PF07992">
    <property type="entry name" value="Pyr_redox_2"/>
    <property type="match status" value="1"/>
</dbReference>
<sequence length="215" mass="24354">MKFLQRILQELNNQKEGIDQKIYAEYLSGTQEKEEFRNWLNNVQSINSEIQSIKEELGRKKYLSCEDLGKLVDKKIVEAQELLQKGSYHRGIIDKKNFKYIILGGGVAAGYTAMEFTRQGLQPGEVAIISKEAVAPYERPALSKSYLFPNEPARLPSFHVCVGIGGERLLPKWYEEKRIELILGTEIVKANLASKTLISASGKIYAYQLVPQQLS</sequence>
<dbReference type="AlphaFoldDB" id="A0A978W3F4"/>
<reference evidence="6" key="1">
    <citation type="journal article" date="2021" name="Front. Plant Sci.">
        <title>Chromosome-Scale Genome Assembly for Chinese Sour Jujube and Insights Into Its Genome Evolution and Domestication Signature.</title>
        <authorList>
            <person name="Shen L.-Y."/>
            <person name="Luo H."/>
            <person name="Wang X.-L."/>
            <person name="Wang X.-M."/>
            <person name="Qiu X.-J."/>
            <person name="Liu H."/>
            <person name="Zhou S.-S."/>
            <person name="Jia K.-H."/>
            <person name="Nie S."/>
            <person name="Bao Y.-T."/>
            <person name="Zhang R.-G."/>
            <person name="Yun Q.-Z."/>
            <person name="Chai Y.-H."/>
            <person name="Lu J.-Y."/>
            <person name="Li Y."/>
            <person name="Zhao S.-W."/>
            <person name="Mao J.-F."/>
            <person name="Jia S.-G."/>
            <person name="Mao Y.-M."/>
        </authorList>
    </citation>
    <scope>NUCLEOTIDE SEQUENCE</scope>
    <source>
        <strain evidence="6">AT0</strain>
        <tissue evidence="6">Leaf</tissue>
    </source>
</reference>
<evidence type="ECO:0000256" key="2">
    <source>
        <dbReference type="ARBA" id="ARBA00022827"/>
    </source>
</evidence>
<dbReference type="Gene3D" id="3.50.50.60">
    <property type="entry name" value="FAD/NAD(P)-binding domain"/>
    <property type="match status" value="1"/>
</dbReference>
<accession>A0A978W3F4</accession>